<evidence type="ECO:0000313" key="15">
    <source>
        <dbReference type="Proteomes" id="UP000886597"/>
    </source>
</evidence>
<dbReference type="Gene3D" id="3.30.565.10">
    <property type="entry name" value="Histidine kinase-like ATPase, C-terminal domain"/>
    <property type="match status" value="1"/>
</dbReference>
<organism evidence="14 15">
    <name type="scientific">Tetragenococcus koreensis</name>
    <dbReference type="NCBI Taxonomy" id="290335"/>
    <lineage>
        <taxon>Bacteria</taxon>
        <taxon>Bacillati</taxon>
        <taxon>Bacillota</taxon>
        <taxon>Bacilli</taxon>
        <taxon>Lactobacillales</taxon>
        <taxon>Enterococcaceae</taxon>
        <taxon>Tetragenococcus</taxon>
    </lineage>
</organism>
<evidence type="ECO:0000256" key="3">
    <source>
        <dbReference type="ARBA" id="ARBA00012438"/>
    </source>
</evidence>
<dbReference type="EMBL" id="BKBQ01000008">
    <property type="protein sequence ID" value="GEQ53887.1"/>
    <property type="molecule type" value="Genomic_DNA"/>
</dbReference>
<dbReference type="Proteomes" id="UP000886597">
    <property type="component" value="Unassembled WGS sequence"/>
</dbReference>
<dbReference type="InterPro" id="IPR036890">
    <property type="entry name" value="HATPase_C_sf"/>
</dbReference>
<comment type="catalytic activity">
    <reaction evidence="1">
        <text>ATP + protein L-histidine = ADP + protein N-phospho-L-histidine.</text>
        <dbReference type="EC" id="2.7.13.3"/>
    </reaction>
</comment>
<keyword evidence="5" id="KW-0808">Transferase</keyword>
<evidence type="ECO:0000256" key="1">
    <source>
        <dbReference type="ARBA" id="ARBA00000085"/>
    </source>
</evidence>
<keyword evidence="4" id="KW-1003">Cell membrane</keyword>
<keyword evidence="6 11" id="KW-0812">Transmembrane</keyword>
<dbReference type="SUPFAM" id="SSF47384">
    <property type="entry name" value="Homodimeric domain of signal transducing histidine kinase"/>
    <property type="match status" value="1"/>
</dbReference>
<dbReference type="EC" id="2.7.13.3" evidence="3"/>
<evidence type="ECO:0000256" key="2">
    <source>
        <dbReference type="ARBA" id="ARBA00004651"/>
    </source>
</evidence>
<reference evidence="14" key="2">
    <citation type="journal article" date="2020" name="Int. Dairy J.">
        <title>Lactic acid bacterial diversity in Brie cheese focusing on salt concentration and pH of isolation medium and characterisation of halophilic and alkaliphilic lactic acid bacterial isolates.</title>
        <authorList>
            <person name="Unno R."/>
            <person name="Matsutani M."/>
            <person name="Suzuki T."/>
            <person name="Kodama K."/>
            <person name="Matsushita H."/>
            <person name="Yamasato K."/>
            <person name="Koizumi Y."/>
            <person name="Ishikawa M."/>
        </authorList>
    </citation>
    <scope>NUCLEOTIDE SEQUENCE</scope>
    <source>
        <strain evidence="14">7C1</strain>
        <strain evidence="13">8C4</strain>
    </source>
</reference>
<proteinExistence type="predicted"/>
<dbReference type="InterPro" id="IPR003594">
    <property type="entry name" value="HATPase_dom"/>
</dbReference>
<dbReference type="GO" id="GO:0016036">
    <property type="term" value="P:cellular response to phosphate starvation"/>
    <property type="evidence" value="ECO:0007669"/>
    <property type="project" value="TreeGrafter"/>
</dbReference>
<dbReference type="InterPro" id="IPR050351">
    <property type="entry name" value="BphY/WalK/GraS-like"/>
</dbReference>
<dbReference type="GO" id="GO:0005886">
    <property type="term" value="C:plasma membrane"/>
    <property type="evidence" value="ECO:0007669"/>
    <property type="project" value="UniProtKB-SubCell"/>
</dbReference>
<keyword evidence="9" id="KW-0902">Two-component regulatory system</keyword>
<dbReference type="GO" id="GO:0004721">
    <property type="term" value="F:phosphoprotein phosphatase activity"/>
    <property type="evidence" value="ECO:0007669"/>
    <property type="project" value="TreeGrafter"/>
</dbReference>
<feature type="domain" description="Histidine kinase" evidence="12">
    <location>
        <begin position="119"/>
        <end position="326"/>
    </location>
</feature>
<evidence type="ECO:0000259" key="12">
    <source>
        <dbReference type="PROSITE" id="PS50109"/>
    </source>
</evidence>
<dbReference type="Proteomes" id="UP000886607">
    <property type="component" value="Unassembled WGS sequence"/>
</dbReference>
<dbReference type="Pfam" id="PF02518">
    <property type="entry name" value="HATPase_c"/>
    <property type="match status" value="1"/>
</dbReference>
<reference evidence="14" key="1">
    <citation type="submission" date="2019-08" db="EMBL/GenBank/DDBJ databases">
        <authorList>
            <person name="Ishikawa M."/>
            <person name="Suzuki T."/>
            <person name="Matsutani M."/>
        </authorList>
    </citation>
    <scope>NUCLEOTIDE SEQUENCE</scope>
    <source>
        <strain evidence="14">7C1</strain>
        <strain evidence="13">8C4</strain>
    </source>
</reference>
<evidence type="ECO:0000256" key="6">
    <source>
        <dbReference type="ARBA" id="ARBA00022692"/>
    </source>
</evidence>
<dbReference type="PANTHER" id="PTHR45453">
    <property type="entry name" value="PHOSPHATE REGULON SENSOR PROTEIN PHOR"/>
    <property type="match status" value="1"/>
</dbReference>
<dbReference type="SMART" id="SM00387">
    <property type="entry name" value="HATPase_c"/>
    <property type="match status" value="1"/>
</dbReference>
<dbReference type="AlphaFoldDB" id="A0AAN4RK30"/>
<dbReference type="SUPFAM" id="SSF55874">
    <property type="entry name" value="ATPase domain of HSP90 chaperone/DNA topoisomerase II/histidine kinase"/>
    <property type="match status" value="1"/>
</dbReference>
<keyword evidence="7 14" id="KW-0418">Kinase</keyword>
<protein>
    <recommendedName>
        <fullName evidence="3">histidine kinase</fullName>
        <ecNumber evidence="3">2.7.13.3</ecNumber>
    </recommendedName>
</protein>
<feature type="transmembrane region" description="Helical" evidence="11">
    <location>
        <begin position="38"/>
        <end position="56"/>
    </location>
</feature>
<evidence type="ECO:0000313" key="14">
    <source>
        <dbReference type="EMBL" id="GEQ53887.1"/>
    </source>
</evidence>
<dbReference type="PANTHER" id="PTHR45453:SF2">
    <property type="entry name" value="HISTIDINE KINASE"/>
    <property type="match status" value="1"/>
</dbReference>
<evidence type="ECO:0000313" key="16">
    <source>
        <dbReference type="Proteomes" id="UP000886607"/>
    </source>
</evidence>
<evidence type="ECO:0000256" key="5">
    <source>
        <dbReference type="ARBA" id="ARBA00022679"/>
    </source>
</evidence>
<comment type="subcellular location">
    <subcellularLocation>
        <location evidence="2">Cell membrane</location>
        <topology evidence="2">Multi-pass membrane protein</topology>
    </subcellularLocation>
</comment>
<keyword evidence="8 11" id="KW-1133">Transmembrane helix</keyword>
<evidence type="ECO:0000256" key="9">
    <source>
        <dbReference type="ARBA" id="ARBA00023012"/>
    </source>
</evidence>
<evidence type="ECO:0000313" key="13">
    <source>
        <dbReference type="EMBL" id="GEQ48771.1"/>
    </source>
</evidence>
<evidence type="ECO:0000256" key="4">
    <source>
        <dbReference type="ARBA" id="ARBA00022475"/>
    </source>
</evidence>
<dbReference type="PROSITE" id="PS50109">
    <property type="entry name" value="HIS_KIN"/>
    <property type="match status" value="1"/>
</dbReference>
<accession>A0AAN4RK30</accession>
<sequence>MKLFLKDHLSIILLYLITFICLPILIDQLDGFKNHYRYFIFLAVTLLIGLLVIRYLRRKKMYTHLKNVDSDKENFLIHQPSANIEKVYAQKFTAIYSLLLAEEEQQQQFLDEQQLLISNTVHQMKTPVSVLQLLVQSNQVNSGNSLKAWLKVKAETNKINTSLNQLLSYSRSTKLLSDLKIEAFVLKKAINEVTNDLKDYFIEEELFPKVTIDENVLIYSDRKWLKVVFYQLLTNAIKYGDKHTTIHITYANNQLTIQNQGETIPKQDLQRIFDLFYTGTKGRKQNETTGIGLYLVKKILLTLDHSYSLASANHEIIFTITFSATN</sequence>
<name>A0AAN4RK30_9ENTE</name>
<gene>
    <name evidence="13" type="ORF">TK11N_06230</name>
    <name evidence="14" type="ORF">TK2N_07310</name>
</gene>
<keyword evidence="16" id="KW-1185">Reference proteome</keyword>
<evidence type="ECO:0000256" key="11">
    <source>
        <dbReference type="SAM" id="Phobius"/>
    </source>
</evidence>
<dbReference type="RefSeq" id="WP_202583590.1">
    <property type="nucleotide sequence ID" value="NZ_BKBO01000007.1"/>
</dbReference>
<comment type="caution">
    <text evidence="14">The sequence shown here is derived from an EMBL/GenBank/DDBJ whole genome shotgun (WGS) entry which is preliminary data.</text>
</comment>
<dbReference type="InterPro" id="IPR005467">
    <property type="entry name" value="His_kinase_dom"/>
</dbReference>
<dbReference type="GO" id="GO:0000155">
    <property type="term" value="F:phosphorelay sensor kinase activity"/>
    <property type="evidence" value="ECO:0007669"/>
    <property type="project" value="InterPro"/>
</dbReference>
<evidence type="ECO:0000256" key="7">
    <source>
        <dbReference type="ARBA" id="ARBA00022777"/>
    </source>
</evidence>
<evidence type="ECO:0000256" key="8">
    <source>
        <dbReference type="ARBA" id="ARBA00022989"/>
    </source>
</evidence>
<dbReference type="InterPro" id="IPR036097">
    <property type="entry name" value="HisK_dim/P_sf"/>
</dbReference>
<keyword evidence="10 11" id="KW-0472">Membrane</keyword>
<evidence type="ECO:0000256" key="10">
    <source>
        <dbReference type="ARBA" id="ARBA00023136"/>
    </source>
</evidence>
<dbReference type="EMBL" id="BKBO01000007">
    <property type="protein sequence ID" value="GEQ48771.1"/>
    <property type="molecule type" value="Genomic_DNA"/>
</dbReference>
<feature type="transmembrane region" description="Helical" evidence="11">
    <location>
        <begin position="9"/>
        <end position="26"/>
    </location>
</feature>